<dbReference type="EMBL" id="LT629787">
    <property type="protein sequence ID" value="SDU10030.1"/>
    <property type="molecule type" value="Genomic_DNA"/>
</dbReference>
<evidence type="ECO:0000256" key="9">
    <source>
        <dbReference type="SAM" id="Phobius"/>
    </source>
</evidence>
<keyword evidence="9" id="KW-1133">Transmembrane helix</keyword>
<feature type="binding site" evidence="8">
    <location>
        <position position="350"/>
    </location>
    <ligand>
        <name>Ca(2+)</name>
        <dbReference type="ChEBI" id="CHEBI:29108"/>
    </ligand>
</feature>
<dbReference type="PANTHER" id="PTHR34218:SF5">
    <property type="entry name" value="PENICILLIN ACYLASE FAMILY PROTEIN"/>
    <property type="match status" value="1"/>
</dbReference>
<dbReference type="InterPro" id="IPR014395">
    <property type="entry name" value="Pen/GL7ACA/AHL_acylase"/>
</dbReference>
<dbReference type="Pfam" id="PF01804">
    <property type="entry name" value="Penicil_amidase"/>
    <property type="match status" value="1"/>
</dbReference>
<keyword evidence="8" id="KW-0479">Metal-binding</keyword>
<feature type="binding site" evidence="8">
    <location>
        <position position="348"/>
    </location>
    <ligand>
        <name>Ca(2+)</name>
        <dbReference type="ChEBI" id="CHEBI:29108"/>
    </ligand>
</feature>
<feature type="transmembrane region" description="Helical" evidence="9">
    <location>
        <begin position="26"/>
        <end position="45"/>
    </location>
</feature>
<dbReference type="PIRSF" id="PIRSF001227">
    <property type="entry name" value="Pen_acylase"/>
    <property type="match status" value="1"/>
</dbReference>
<reference evidence="11" key="1">
    <citation type="submission" date="2016-10" db="EMBL/GenBank/DDBJ databases">
        <authorList>
            <person name="Varghese N."/>
            <person name="Submissions S."/>
        </authorList>
    </citation>
    <scope>NUCLEOTIDE SEQUENCE [LARGE SCALE GENOMIC DNA]</scope>
    <source>
        <strain evidence="11">CECT 8338</strain>
    </source>
</reference>
<dbReference type="Gene3D" id="1.10.439.10">
    <property type="entry name" value="Penicillin Amidohydrolase, domain 1"/>
    <property type="match status" value="1"/>
</dbReference>
<dbReference type="GO" id="GO:0046872">
    <property type="term" value="F:metal ion binding"/>
    <property type="evidence" value="ECO:0007669"/>
    <property type="project" value="UniProtKB-KW"/>
</dbReference>
<keyword evidence="6" id="KW-0865">Zymogen</keyword>
<accession>A0A1H2FRQ6</accession>
<keyword evidence="9" id="KW-0812">Transmembrane</keyword>
<dbReference type="STRING" id="1434072.SAMN05216210_1756"/>
<comment type="similarity">
    <text evidence="2">Belongs to the peptidase S45 family.</text>
</comment>
<dbReference type="Proteomes" id="UP000243924">
    <property type="component" value="Chromosome I"/>
</dbReference>
<dbReference type="InterPro" id="IPR029055">
    <property type="entry name" value="Ntn_hydrolases_N"/>
</dbReference>
<proteinExistence type="inferred from homology"/>
<dbReference type="InterPro" id="IPR002692">
    <property type="entry name" value="S45"/>
</dbReference>
<evidence type="ECO:0000256" key="2">
    <source>
        <dbReference type="ARBA" id="ARBA00006586"/>
    </source>
</evidence>
<dbReference type="AlphaFoldDB" id="A0A1H2FRQ6"/>
<dbReference type="InterPro" id="IPR043146">
    <property type="entry name" value="Penicillin_amidase_N_B-knob"/>
</dbReference>
<dbReference type="Gene3D" id="1.10.1400.10">
    <property type="match status" value="1"/>
</dbReference>
<keyword evidence="3" id="KW-0732">Signal</keyword>
<dbReference type="Gene3D" id="2.30.120.10">
    <property type="match status" value="1"/>
</dbReference>
<keyword evidence="11" id="KW-1185">Reference proteome</keyword>
<dbReference type="GO" id="GO:0016811">
    <property type="term" value="F:hydrolase activity, acting on carbon-nitrogen (but not peptide) bonds, in linear amides"/>
    <property type="evidence" value="ECO:0007669"/>
    <property type="project" value="InterPro"/>
</dbReference>
<comment type="cofactor">
    <cofactor evidence="8">
        <name>Ca(2+)</name>
        <dbReference type="ChEBI" id="CHEBI:29108"/>
    </cofactor>
    <text evidence="8">Binds 1 Ca(2+) ion per dimer.</text>
</comment>
<feature type="binding site" evidence="8">
    <location>
        <position position="351"/>
    </location>
    <ligand>
        <name>Ca(2+)</name>
        <dbReference type="ChEBI" id="CHEBI:29108"/>
    </ligand>
</feature>
<evidence type="ECO:0000256" key="5">
    <source>
        <dbReference type="ARBA" id="ARBA00022801"/>
    </source>
</evidence>
<name>A0A1H2FRQ6_9GAMM</name>
<dbReference type="CDD" id="cd03747">
    <property type="entry name" value="Ntn_PGA_like"/>
    <property type="match status" value="1"/>
</dbReference>
<sequence>MRNMPQYTLQAGVGVITGRLRILLKWVLAAMLLVMAVQLSLGWLLDRAAAQRSGTMTLSGLESPVQVYFDAWGIPHIEAASDLDGYRALGYLHAQDRLFQMDMLRRIGGGRLAELLGPESVETDRFFRSLGISRFARGYEQRMQAQPDEPHVQAMQAYLDGINAYIDSGARPLEYRLLLARPGYFSIRDIAHISGYMAYSFAEAFKTDALVDHIAGTLGERHLQDLVFDWPDTLPPRSRRPAQEAGDVQNESALLPLLHQVARVEQQLPAPRFLGSNAWAVNARLSQSAAPLLANDPHMGFSIPAVWYEAHLRTPEQEVYGHFLAGMPFPLLGHTRQHAWGLTMLMNDEVDFYRQQVNPDNPNQIRTEGAWQTLQVHEEVIKVRGQEDRLIRLRSSAHGPIINDNAMAQTDAQNPPPVSLLWTFLHPDNDVGKGFYGLSRARSITEFDAAAGHHWSPGLNAIYVDIDDNIAHFTLGRLKRSPQSNNSFSLLDGADSEDRFRGYRPYSDNPRNINPRSGMLWSANQPFADENPQRHLPGYYAPSERSERLRELLQVDATFDLADFKAMQMDNKRPQTLAMLHEALPLLDNRLLRSDLRAPAAEARELLEQWDGRFNHDSAAASIFQRWQEALMEALFADELGNQYAFFKQTLMAEKTLNALFWKSASPWWDNRLHPSRDGRQAAVEHAWVKTIEGLSEQLGIVPKRWAWSRLTRLEHQHALNDRLRFASLFSVDPISVNGGRETLNNMAFDLGGEHYSVKAGPSTRRLIDLADLNSTLGSNPLGQSGNPFDPHFMDQAELYNNGHYRTQLFDWQGISALPHRLLLLP</sequence>
<evidence type="ECO:0000256" key="1">
    <source>
        <dbReference type="ARBA" id="ARBA00004418"/>
    </source>
</evidence>
<evidence type="ECO:0000313" key="11">
    <source>
        <dbReference type="Proteomes" id="UP000243924"/>
    </source>
</evidence>
<protein>
    <submittedName>
        <fullName evidence="10">Penicillin amidase</fullName>
    </submittedName>
</protein>
<dbReference type="Gene3D" id="3.60.20.10">
    <property type="entry name" value="Glutamine Phosphoribosylpyrophosphate, subunit 1, domain 1"/>
    <property type="match status" value="1"/>
</dbReference>
<evidence type="ECO:0000256" key="7">
    <source>
        <dbReference type="PIRSR" id="PIRSR001227-1"/>
    </source>
</evidence>
<keyword evidence="5" id="KW-0378">Hydrolase</keyword>
<keyword evidence="9" id="KW-0472">Membrane</keyword>
<organism evidence="10 11">
    <name type="scientific">Halopseudomonas salegens</name>
    <dbReference type="NCBI Taxonomy" id="1434072"/>
    <lineage>
        <taxon>Bacteria</taxon>
        <taxon>Pseudomonadati</taxon>
        <taxon>Pseudomonadota</taxon>
        <taxon>Gammaproteobacteria</taxon>
        <taxon>Pseudomonadales</taxon>
        <taxon>Pseudomonadaceae</taxon>
        <taxon>Halopseudomonas</taxon>
    </lineage>
</organism>
<evidence type="ECO:0000256" key="4">
    <source>
        <dbReference type="ARBA" id="ARBA00022764"/>
    </source>
</evidence>
<dbReference type="PANTHER" id="PTHR34218">
    <property type="entry name" value="PEPTIDASE S45 PENICILLIN AMIDASE"/>
    <property type="match status" value="1"/>
</dbReference>
<evidence type="ECO:0000256" key="6">
    <source>
        <dbReference type="ARBA" id="ARBA00023145"/>
    </source>
</evidence>
<keyword evidence="4" id="KW-0574">Periplasm</keyword>
<dbReference type="GO" id="GO:0042597">
    <property type="term" value="C:periplasmic space"/>
    <property type="evidence" value="ECO:0007669"/>
    <property type="project" value="UniProtKB-SubCell"/>
</dbReference>
<keyword evidence="8" id="KW-0106">Calcium</keyword>
<dbReference type="GO" id="GO:0017000">
    <property type="term" value="P:antibiotic biosynthetic process"/>
    <property type="evidence" value="ECO:0007669"/>
    <property type="project" value="InterPro"/>
</dbReference>
<dbReference type="SUPFAM" id="SSF56235">
    <property type="entry name" value="N-terminal nucleophile aminohydrolases (Ntn hydrolases)"/>
    <property type="match status" value="1"/>
</dbReference>
<evidence type="ECO:0000256" key="3">
    <source>
        <dbReference type="ARBA" id="ARBA00022729"/>
    </source>
</evidence>
<dbReference type="InterPro" id="IPR043147">
    <property type="entry name" value="Penicillin_amidase_A-knob"/>
</dbReference>
<evidence type="ECO:0000256" key="8">
    <source>
        <dbReference type="PIRSR" id="PIRSR001227-2"/>
    </source>
</evidence>
<evidence type="ECO:0000313" key="10">
    <source>
        <dbReference type="EMBL" id="SDU10030.1"/>
    </source>
</evidence>
<dbReference type="InterPro" id="IPR023343">
    <property type="entry name" value="Penicillin_amidase_dom1"/>
</dbReference>
<gene>
    <name evidence="10" type="ORF">SAMN05216210_1756</name>
</gene>
<comment type="subcellular location">
    <subcellularLocation>
        <location evidence="1">Periplasm</location>
    </subcellularLocation>
</comment>
<feature type="active site" description="Nucleophile" evidence="7">
    <location>
        <position position="276"/>
    </location>
</feature>